<proteinExistence type="predicted"/>
<dbReference type="AlphaFoldDB" id="A0A6J6K6K0"/>
<feature type="transmembrane region" description="Helical" evidence="1">
    <location>
        <begin position="224"/>
        <end position="246"/>
    </location>
</feature>
<dbReference type="EMBL" id="CAEZWI010000011">
    <property type="protein sequence ID" value="CAB4645451.1"/>
    <property type="molecule type" value="Genomic_DNA"/>
</dbReference>
<gene>
    <name evidence="2" type="ORF">UFOPK2237_00190</name>
</gene>
<feature type="transmembrane region" description="Helical" evidence="1">
    <location>
        <begin position="12"/>
        <end position="30"/>
    </location>
</feature>
<feature type="transmembrane region" description="Helical" evidence="1">
    <location>
        <begin position="516"/>
        <end position="537"/>
    </location>
</feature>
<accession>A0A6J6K6K0</accession>
<keyword evidence="1" id="KW-0812">Transmembrane</keyword>
<evidence type="ECO:0000256" key="1">
    <source>
        <dbReference type="SAM" id="Phobius"/>
    </source>
</evidence>
<feature type="transmembrane region" description="Helical" evidence="1">
    <location>
        <begin position="117"/>
        <end position="136"/>
    </location>
</feature>
<reference evidence="2" key="1">
    <citation type="submission" date="2020-05" db="EMBL/GenBank/DDBJ databases">
        <authorList>
            <person name="Chiriac C."/>
            <person name="Salcher M."/>
            <person name="Ghai R."/>
            <person name="Kavagutti S V."/>
        </authorList>
    </citation>
    <scope>NUCLEOTIDE SEQUENCE</scope>
</reference>
<feature type="transmembrane region" description="Helical" evidence="1">
    <location>
        <begin position="481"/>
        <end position="504"/>
    </location>
</feature>
<evidence type="ECO:0000313" key="2">
    <source>
        <dbReference type="EMBL" id="CAB4645451.1"/>
    </source>
</evidence>
<feature type="transmembrane region" description="Helical" evidence="1">
    <location>
        <begin position="451"/>
        <end position="469"/>
    </location>
</feature>
<sequence>MAVIGSRRLADKVLDVTIFILATASLAYYTSRYFTTNALVVAGVWAAFAVVLFALIKRFTEAGFYGEPIPAPYLTSDPALHRNNPLARNVTWAGLIAAIVAYLYIAKKLPVLTNSQWALAILVLVGIGSLFAFKFAKSHVSVAADYKTFHWFAWVIAAGMALVASVTLRPQSDDTNYLNLSTWIAERGTMPLRDTIYSDQVFETRPLGSAWESMWGVFAHITNISAPTLLYVIAVPILTAISIFALDRGMRSMHVRHTNFGLAIVSLFLILDGANIFSFGVFHGARIWQGKAFFVSAMIPMLIGAGIVWARSGRRNDLIRFLLIAIGAAGLTTTATMLVPMITLVIAGVVGYQRGIKDAGWTSLAMLTPLYVGLAFRGTHSADSNAMGQLVTNALAFARPGNIVATLGELPDPNEFVRLMARPPLHAALFALVMCWGWLGAESRTSRRVIAGLSLMWAIVYLPPVLALIEQVTGVGSISWRFWWLLPIPMLIGATASAIASGLIRITSINRHKTTTLALATALLLAFIVIPAKPVWLSSLGQVNGQSARLMFPPGWKVFGGYYEAKEILDVIAQDGDIVAARQNIEFSMAATTVRIHPVLPKVYWFAEATGPEGKAQFADRTMIRQFTSKDQDPEFPPLDLNALPGALERVGVNVVCLDADRPEAIEFVENLGYTQGAQVVKYEAGRGQWCARKN</sequence>
<feature type="transmembrane region" description="Helical" evidence="1">
    <location>
        <begin position="258"/>
        <end position="282"/>
    </location>
</feature>
<feature type="transmembrane region" description="Helical" evidence="1">
    <location>
        <begin position="288"/>
        <end position="309"/>
    </location>
</feature>
<keyword evidence="1" id="KW-0472">Membrane</keyword>
<organism evidence="2">
    <name type="scientific">freshwater metagenome</name>
    <dbReference type="NCBI Taxonomy" id="449393"/>
    <lineage>
        <taxon>unclassified sequences</taxon>
        <taxon>metagenomes</taxon>
        <taxon>ecological metagenomes</taxon>
    </lineage>
</organism>
<protein>
    <submittedName>
        <fullName evidence="2">Unannotated protein</fullName>
    </submittedName>
</protein>
<keyword evidence="1" id="KW-1133">Transmembrane helix</keyword>
<feature type="transmembrane region" description="Helical" evidence="1">
    <location>
        <begin position="86"/>
        <end position="105"/>
    </location>
</feature>
<name>A0A6J6K6K0_9ZZZZ</name>
<dbReference type="Pfam" id="PF19554">
    <property type="entry name" value="DUF6077"/>
    <property type="match status" value="1"/>
</dbReference>
<dbReference type="InterPro" id="IPR045723">
    <property type="entry name" value="DUF6077"/>
</dbReference>
<feature type="transmembrane region" description="Helical" evidence="1">
    <location>
        <begin position="148"/>
        <end position="168"/>
    </location>
</feature>
<feature type="transmembrane region" description="Helical" evidence="1">
    <location>
        <begin position="36"/>
        <end position="56"/>
    </location>
</feature>
<feature type="transmembrane region" description="Helical" evidence="1">
    <location>
        <begin position="321"/>
        <end position="347"/>
    </location>
</feature>
<feature type="transmembrane region" description="Helical" evidence="1">
    <location>
        <begin position="359"/>
        <end position="378"/>
    </location>
</feature>